<gene>
    <name evidence="11" type="primary">trxA</name>
    <name evidence="11" type="ORF">E3J95_06900</name>
</gene>
<reference evidence="11 12" key="1">
    <citation type="submission" date="2019-03" db="EMBL/GenBank/DDBJ databases">
        <title>Metabolic potential of uncultured bacteria and archaea associated with petroleum seepage in deep-sea sediments.</title>
        <authorList>
            <person name="Dong X."/>
            <person name="Hubert C."/>
        </authorList>
    </citation>
    <scope>NUCLEOTIDE SEQUENCE [LARGE SCALE GENOMIC DNA]</scope>
    <source>
        <strain evidence="11">E44_bin92</strain>
    </source>
</reference>
<dbReference type="InterPro" id="IPR013766">
    <property type="entry name" value="Thioredoxin_domain"/>
</dbReference>
<feature type="site" description="Contributes to redox potential value" evidence="8">
    <location>
        <position position="33"/>
    </location>
</feature>
<dbReference type="Proteomes" id="UP000320781">
    <property type="component" value="Unassembled WGS sequence"/>
</dbReference>
<dbReference type="Pfam" id="PF00085">
    <property type="entry name" value="Thioredoxin"/>
    <property type="match status" value="1"/>
</dbReference>
<evidence type="ECO:0000256" key="3">
    <source>
        <dbReference type="ARBA" id="ARBA00022982"/>
    </source>
</evidence>
<keyword evidence="5 9" id="KW-0676">Redox-active center</keyword>
<dbReference type="SUPFAM" id="SSF52833">
    <property type="entry name" value="Thioredoxin-like"/>
    <property type="match status" value="1"/>
</dbReference>
<dbReference type="EMBL" id="SOKU01000336">
    <property type="protein sequence ID" value="TES84342.1"/>
    <property type="molecule type" value="Genomic_DNA"/>
</dbReference>
<feature type="site" description="Deprotonates C-terminal active site Cys" evidence="8">
    <location>
        <position position="26"/>
    </location>
</feature>
<accession>A0A523QG03</accession>
<evidence type="ECO:0000256" key="5">
    <source>
        <dbReference type="ARBA" id="ARBA00023284"/>
    </source>
</evidence>
<dbReference type="NCBIfam" id="TIGR01068">
    <property type="entry name" value="thioredoxin"/>
    <property type="match status" value="1"/>
</dbReference>
<keyword evidence="2" id="KW-0813">Transport</keyword>
<feature type="active site" description="Nucleophile" evidence="8">
    <location>
        <position position="32"/>
    </location>
</feature>
<dbReference type="PIRSF" id="PIRSF000077">
    <property type="entry name" value="Thioredoxin"/>
    <property type="match status" value="1"/>
</dbReference>
<dbReference type="PANTHER" id="PTHR45663">
    <property type="entry name" value="GEO12009P1"/>
    <property type="match status" value="1"/>
</dbReference>
<evidence type="ECO:0000256" key="1">
    <source>
        <dbReference type="ARBA" id="ARBA00008987"/>
    </source>
</evidence>
<dbReference type="GO" id="GO:0005737">
    <property type="term" value="C:cytoplasm"/>
    <property type="evidence" value="ECO:0007669"/>
    <property type="project" value="TreeGrafter"/>
</dbReference>
<comment type="similarity">
    <text evidence="1 7">Belongs to the thioredoxin family.</text>
</comment>
<dbReference type="FunFam" id="3.40.30.10:FF:000001">
    <property type="entry name" value="Thioredoxin"/>
    <property type="match status" value="1"/>
</dbReference>
<dbReference type="InterPro" id="IPR005746">
    <property type="entry name" value="Thioredoxin"/>
</dbReference>
<evidence type="ECO:0000256" key="4">
    <source>
        <dbReference type="ARBA" id="ARBA00023157"/>
    </source>
</evidence>
<keyword evidence="3" id="KW-0249">Electron transport</keyword>
<dbReference type="Gene3D" id="3.40.30.10">
    <property type="entry name" value="Glutaredoxin"/>
    <property type="match status" value="1"/>
</dbReference>
<feature type="active site" description="Nucleophile" evidence="8">
    <location>
        <position position="35"/>
    </location>
</feature>
<evidence type="ECO:0000256" key="8">
    <source>
        <dbReference type="PIRSR" id="PIRSR000077-1"/>
    </source>
</evidence>
<dbReference type="CDD" id="cd02947">
    <property type="entry name" value="TRX_family"/>
    <property type="match status" value="1"/>
</dbReference>
<dbReference type="GO" id="GO:0015035">
    <property type="term" value="F:protein-disulfide reductase activity"/>
    <property type="evidence" value="ECO:0007669"/>
    <property type="project" value="UniProtKB-UniRule"/>
</dbReference>
<name>A0A523QG03_UNCAE</name>
<dbReference type="PRINTS" id="PR00421">
    <property type="entry name" value="THIOREDOXIN"/>
</dbReference>
<dbReference type="PROSITE" id="PS51352">
    <property type="entry name" value="THIOREDOXIN_2"/>
    <property type="match status" value="1"/>
</dbReference>
<keyword evidence="4 9" id="KW-1015">Disulfide bond</keyword>
<evidence type="ECO:0000313" key="11">
    <source>
        <dbReference type="EMBL" id="TES84342.1"/>
    </source>
</evidence>
<feature type="site" description="Contributes to redox potential value" evidence="8">
    <location>
        <position position="34"/>
    </location>
</feature>
<comment type="caution">
    <text evidence="11">The sequence shown here is derived from an EMBL/GenBank/DDBJ whole genome shotgun (WGS) entry which is preliminary data.</text>
</comment>
<organism evidence="11 12">
    <name type="scientific">Aerophobetes bacterium</name>
    <dbReference type="NCBI Taxonomy" id="2030807"/>
    <lineage>
        <taxon>Bacteria</taxon>
        <taxon>Candidatus Aerophobota</taxon>
    </lineage>
</organism>
<feature type="disulfide bond" description="Redox-active" evidence="9">
    <location>
        <begin position="32"/>
        <end position="35"/>
    </location>
</feature>
<evidence type="ECO:0000256" key="2">
    <source>
        <dbReference type="ARBA" id="ARBA00022448"/>
    </source>
</evidence>
<evidence type="ECO:0000256" key="6">
    <source>
        <dbReference type="NCBIfam" id="TIGR01068"/>
    </source>
</evidence>
<feature type="domain" description="Thioredoxin" evidence="10">
    <location>
        <begin position="1"/>
        <end position="108"/>
    </location>
</feature>
<evidence type="ECO:0000259" key="10">
    <source>
        <dbReference type="PROSITE" id="PS51352"/>
    </source>
</evidence>
<evidence type="ECO:0000313" key="12">
    <source>
        <dbReference type="Proteomes" id="UP000320781"/>
    </source>
</evidence>
<dbReference type="AlphaFoldDB" id="A0A523QG03"/>
<evidence type="ECO:0000256" key="9">
    <source>
        <dbReference type="PIRSR" id="PIRSR000077-4"/>
    </source>
</evidence>
<sequence length="108" mass="12307">MSKIKQIKEKDFQKEIIEANLPVLVDFWAEWCRPCLKMKPFIKEIAEEFEGKIKVCEVNVDESPSEAAKYGVRGIPSIFFFKNGELAARVVGVVGKKELLRHVVKLIG</sequence>
<dbReference type="InterPro" id="IPR036249">
    <property type="entry name" value="Thioredoxin-like_sf"/>
</dbReference>
<dbReference type="PANTHER" id="PTHR45663:SF11">
    <property type="entry name" value="GEO12009P1"/>
    <property type="match status" value="1"/>
</dbReference>
<protein>
    <recommendedName>
        <fullName evidence="6 7">Thioredoxin</fullName>
    </recommendedName>
</protein>
<proteinExistence type="inferred from homology"/>
<evidence type="ECO:0000256" key="7">
    <source>
        <dbReference type="PIRNR" id="PIRNR000077"/>
    </source>
</evidence>